<keyword evidence="2" id="KW-1185">Reference proteome</keyword>
<dbReference type="Proteomes" id="UP001066276">
    <property type="component" value="Chromosome 10"/>
</dbReference>
<comment type="caution">
    <text evidence="1">The sequence shown here is derived from an EMBL/GenBank/DDBJ whole genome shotgun (WGS) entry which is preliminary data.</text>
</comment>
<sequence length="109" mass="12410">MAENAARNIVLAYQRKVYEEEDRAGRLLASLGSREQESSWVHDLRTEKVEVVRGNGKSANEFAHCCSSLYSKHTKQSHTAMREFLGYSRHSQGKCSIRVAYCQSRTGNR</sequence>
<organism evidence="1 2">
    <name type="scientific">Pleurodeles waltl</name>
    <name type="common">Iberian ribbed newt</name>
    <dbReference type="NCBI Taxonomy" id="8319"/>
    <lineage>
        <taxon>Eukaryota</taxon>
        <taxon>Metazoa</taxon>
        <taxon>Chordata</taxon>
        <taxon>Craniata</taxon>
        <taxon>Vertebrata</taxon>
        <taxon>Euteleostomi</taxon>
        <taxon>Amphibia</taxon>
        <taxon>Batrachia</taxon>
        <taxon>Caudata</taxon>
        <taxon>Salamandroidea</taxon>
        <taxon>Salamandridae</taxon>
        <taxon>Pleurodelinae</taxon>
        <taxon>Pleurodeles</taxon>
    </lineage>
</organism>
<protein>
    <submittedName>
        <fullName evidence="1">Uncharacterized protein</fullName>
    </submittedName>
</protein>
<dbReference type="AlphaFoldDB" id="A0AAV7MEL0"/>
<accession>A0AAV7MEL0</accession>
<evidence type="ECO:0000313" key="1">
    <source>
        <dbReference type="EMBL" id="KAJ1101771.1"/>
    </source>
</evidence>
<evidence type="ECO:0000313" key="2">
    <source>
        <dbReference type="Proteomes" id="UP001066276"/>
    </source>
</evidence>
<name>A0AAV7MEL0_PLEWA</name>
<gene>
    <name evidence="1" type="ORF">NDU88_006835</name>
</gene>
<dbReference type="EMBL" id="JANPWB010000014">
    <property type="protein sequence ID" value="KAJ1101771.1"/>
    <property type="molecule type" value="Genomic_DNA"/>
</dbReference>
<proteinExistence type="predicted"/>
<reference evidence="1" key="1">
    <citation type="journal article" date="2022" name="bioRxiv">
        <title>Sequencing and chromosome-scale assembly of the giantPleurodeles waltlgenome.</title>
        <authorList>
            <person name="Brown T."/>
            <person name="Elewa A."/>
            <person name="Iarovenko S."/>
            <person name="Subramanian E."/>
            <person name="Araus A.J."/>
            <person name="Petzold A."/>
            <person name="Susuki M."/>
            <person name="Suzuki K.-i.T."/>
            <person name="Hayashi T."/>
            <person name="Toyoda A."/>
            <person name="Oliveira C."/>
            <person name="Osipova E."/>
            <person name="Leigh N.D."/>
            <person name="Simon A."/>
            <person name="Yun M.H."/>
        </authorList>
    </citation>
    <scope>NUCLEOTIDE SEQUENCE</scope>
    <source>
        <strain evidence="1">20211129_DDA</strain>
        <tissue evidence="1">Liver</tissue>
    </source>
</reference>